<feature type="non-terminal residue" evidence="1">
    <location>
        <position position="1"/>
    </location>
</feature>
<proteinExistence type="predicted"/>
<dbReference type="AlphaFoldDB" id="A0A0K2T7C1"/>
<dbReference type="EMBL" id="HACA01004522">
    <property type="protein sequence ID" value="CDW21883.1"/>
    <property type="molecule type" value="Transcribed_RNA"/>
</dbReference>
<protein>
    <submittedName>
        <fullName evidence="1">Uncharacterized protein</fullName>
    </submittedName>
</protein>
<evidence type="ECO:0000313" key="1">
    <source>
        <dbReference type="EMBL" id="CDW21883.1"/>
    </source>
</evidence>
<organism evidence="1">
    <name type="scientific">Lepeophtheirus salmonis</name>
    <name type="common">Salmon louse</name>
    <name type="synonym">Caligus salmonis</name>
    <dbReference type="NCBI Taxonomy" id="72036"/>
    <lineage>
        <taxon>Eukaryota</taxon>
        <taxon>Metazoa</taxon>
        <taxon>Ecdysozoa</taxon>
        <taxon>Arthropoda</taxon>
        <taxon>Crustacea</taxon>
        <taxon>Multicrustacea</taxon>
        <taxon>Hexanauplia</taxon>
        <taxon>Copepoda</taxon>
        <taxon>Siphonostomatoida</taxon>
        <taxon>Caligidae</taxon>
        <taxon>Lepeophtheirus</taxon>
    </lineage>
</organism>
<sequence length="54" mass="6127">EGFEGARLFHFSFFSKTPLGSGVAGPKTYVFGEKSIPVKVVFYRPSMTRRRVRT</sequence>
<name>A0A0K2T7C1_LEPSM</name>
<accession>A0A0K2T7C1</accession>
<reference evidence="1" key="1">
    <citation type="submission" date="2014-05" db="EMBL/GenBank/DDBJ databases">
        <authorList>
            <person name="Chronopoulou M."/>
        </authorList>
    </citation>
    <scope>NUCLEOTIDE SEQUENCE</scope>
    <source>
        <tissue evidence="1">Whole organism</tissue>
    </source>
</reference>